<evidence type="ECO:0000256" key="2">
    <source>
        <dbReference type="ARBA" id="ARBA00004370"/>
    </source>
</evidence>
<keyword evidence="11" id="KW-1185">Reference proteome</keyword>
<dbReference type="InterPro" id="IPR036890">
    <property type="entry name" value="HATPase_C_sf"/>
</dbReference>
<evidence type="ECO:0000256" key="8">
    <source>
        <dbReference type="SAM" id="Phobius"/>
    </source>
</evidence>
<keyword evidence="6 10" id="KW-0418">Kinase</keyword>
<comment type="caution">
    <text evidence="10">The sequence shown here is derived from an EMBL/GenBank/DDBJ whole genome shotgun (WGS) entry which is preliminary data.</text>
</comment>
<dbReference type="SMART" id="SM00387">
    <property type="entry name" value="HATPase_c"/>
    <property type="match status" value="1"/>
</dbReference>
<evidence type="ECO:0000256" key="3">
    <source>
        <dbReference type="ARBA" id="ARBA00012438"/>
    </source>
</evidence>
<comment type="subcellular location">
    <subcellularLocation>
        <location evidence="2">Membrane</location>
    </subcellularLocation>
</comment>
<dbReference type="InterPro" id="IPR036097">
    <property type="entry name" value="HisK_dim/P_sf"/>
</dbReference>
<dbReference type="SUPFAM" id="SSF47384">
    <property type="entry name" value="Homodimeric domain of signal transducing histidine kinase"/>
    <property type="match status" value="1"/>
</dbReference>
<evidence type="ECO:0000259" key="9">
    <source>
        <dbReference type="PROSITE" id="PS50109"/>
    </source>
</evidence>
<name>A0ABR7N8B8_9FIRM</name>
<dbReference type="SUPFAM" id="SSF55874">
    <property type="entry name" value="ATPase domain of HSP90 chaperone/DNA topoisomerase II/histidine kinase"/>
    <property type="match status" value="1"/>
</dbReference>
<dbReference type="PROSITE" id="PS50109">
    <property type="entry name" value="HIS_KIN"/>
    <property type="match status" value="1"/>
</dbReference>
<protein>
    <recommendedName>
        <fullName evidence="3">histidine kinase</fullName>
        <ecNumber evidence="3">2.7.13.3</ecNumber>
    </recommendedName>
</protein>
<dbReference type="RefSeq" id="WP_249307648.1">
    <property type="nucleotide sequence ID" value="NZ_JACRSZ010000004.1"/>
</dbReference>
<dbReference type="Pfam" id="PF00512">
    <property type="entry name" value="HisKA"/>
    <property type="match status" value="1"/>
</dbReference>
<keyword evidence="8" id="KW-0812">Transmembrane</keyword>
<feature type="transmembrane region" description="Helical" evidence="8">
    <location>
        <begin position="26"/>
        <end position="46"/>
    </location>
</feature>
<dbReference type="InterPro" id="IPR003661">
    <property type="entry name" value="HisK_dim/P_dom"/>
</dbReference>
<keyword evidence="7" id="KW-0902">Two-component regulatory system</keyword>
<dbReference type="SMART" id="SM00388">
    <property type="entry name" value="HisKA"/>
    <property type="match status" value="1"/>
</dbReference>
<dbReference type="Gene3D" id="1.10.287.130">
    <property type="match status" value="1"/>
</dbReference>
<organism evidence="10 11">
    <name type="scientific">Jingyaoa shaoxingensis</name>
    <dbReference type="NCBI Taxonomy" id="2763671"/>
    <lineage>
        <taxon>Bacteria</taxon>
        <taxon>Bacillati</taxon>
        <taxon>Bacillota</taxon>
        <taxon>Clostridia</taxon>
        <taxon>Lachnospirales</taxon>
        <taxon>Lachnospiraceae</taxon>
        <taxon>Jingyaoa</taxon>
    </lineage>
</organism>
<dbReference type="Proteomes" id="UP000657421">
    <property type="component" value="Unassembled WGS sequence"/>
</dbReference>
<dbReference type="Gene3D" id="3.30.565.10">
    <property type="entry name" value="Histidine kinase-like ATPase, C-terminal domain"/>
    <property type="match status" value="1"/>
</dbReference>
<comment type="catalytic activity">
    <reaction evidence="1">
        <text>ATP + protein L-histidine = ADP + protein N-phospho-L-histidine.</text>
        <dbReference type="EC" id="2.7.13.3"/>
    </reaction>
</comment>
<reference evidence="10 11" key="1">
    <citation type="submission" date="2020-08" db="EMBL/GenBank/DDBJ databases">
        <title>Genome public.</title>
        <authorList>
            <person name="Liu C."/>
            <person name="Sun Q."/>
        </authorList>
    </citation>
    <scope>NUCLEOTIDE SEQUENCE [LARGE SCALE GENOMIC DNA]</scope>
    <source>
        <strain evidence="10 11">NSJ-46</strain>
    </source>
</reference>
<keyword evidence="5" id="KW-0808">Transferase</keyword>
<evidence type="ECO:0000256" key="1">
    <source>
        <dbReference type="ARBA" id="ARBA00000085"/>
    </source>
</evidence>
<evidence type="ECO:0000256" key="5">
    <source>
        <dbReference type="ARBA" id="ARBA00022679"/>
    </source>
</evidence>
<dbReference type="EC" id="2.7.13.3" evidence="3"/>
<evidence type="ECO:0000256" key="7">
    <source>
        <dbReference type="ARBA" id="ARBA00023012"/>
    </source>
</evidence>
<dbReference type="InterPro" id="IPR003594">
    <property type="entry name" value="HATPase_dom"/>
</dbReference>
<gene>
    <name evidence="10" type="ORF">H8716_05890</name>
</gene>
<evidence type="ECO:0000313" key="11">
    <source>
        <dbReference type="Proteomes" id="UP000657421"/>
    </source>
</evidence>
<sequence length="423" mass="47953">MEQKPKTSSVIWKINRSIQWKRLKTYILWDILFGIGAILSACAVAESRYGALELARERSATWKGYLPFWQRLASWQYVCKIKNQDVTVEIGQMAVVACAVIGVVFCVQFLSWLIDWSSQNHRLREYMRPIDELAMTAEKLSVQGIDEERIQNLEEAIDQLTASENNISTGDSDLKGIENAINNLLKRLQASYREQTRFVDDASHELRTPIAVIQGYASMLERWGMDDRATLEEAVHAISEESAHMKELVDQLLFLARGDGGRQQFHPEPIQAEELMKEICEESEMIDHRHQYILVQKWDGYIQADVAMIKQAIRILVDNAAKYTPEGGKITLRLELCEDGRAGLGVQDEGIGLKAEEAAHMFERFFRGDAVRGTTQGSGLGLSIAKWIADRHHAVIDVVSFKGVGSRITIKLPVYEKTSRNRV</sequence>
<dbReference type="InterPro" id="IPR050351">
    <property type="entry name" value="BphY/WalK/GraS-like"/>
</dbReference>
<keyword evidence="8" id="KW-1133">Transmembrane helix</keyword>
<keyword evidence="8" id="KW-0472">Membrane</keyword>
<evidence type="ECO:0000256" key="4">
    <source>
        <dbReference type="ARBA" id="ARBA00022553"/>
    </source>
</evidence>
<evidence type="ECO:0000313" key="10">
    <source>
        <dbReference type="EMBL" id="MBC8572618.1"/>
    </source>
</evidence>
<feature type="transmembrane region" description="Helical" evidence="8">
    <location>
        <begin position="90"/>
        <end position="114"/>
    </location>
</feature>
<dbReference type="InterPro" id="IPR004358">
    <property type="entry name" value="Sig_transdc_His_kin-like_C"/>
</dbReference>
<proteinExistence type="predicted"/>
<accession>A0ABR7N8B8</accession>
<dbReference type="GO" id="GO:0016301">
    <property type="term" value="F:kinase activity"/>
    <property type="evidence" value="ECO:0007669"/>
    <property type="project" value="UniProtKB-KW"/>
</dbReference>
<keyword evidence="4" id="KW-0597">Phosphoprotein</keyword>
<dbReference type="InterPro" id="IPR005467">
    <property type="entry name" value="His_kinase_dom"/>
</dbReference>
<dbReference type="CDD" id="cd00082">
    <property type="entry name" value="HisKA"/>
    <property type="match status" value="1"/>
</dbReference>
<dbReference type="EMBL" id="JACRSZ010000004">
    <property type="protein sequence ID" value="MBC8572618.1"/>
    <property type="molecule type" value="Genomic_DNA"/>
</dbReference>
<feature type="domain" description="Histidine kinase" evidence="9">
    <location>
        <begin position="201"/>
        <end position="416"/>
    </location>
</feature>
<dbReference type="PANTHER" id="PTHR45453">
    <property type="entry name" value="PHOSPHATE REGULON SENSOR PROTEIN PHOR"/>
    <property type="match status" value="1"/>
</dbReference>
<dbReference type="PRINTS" id="PR00344">
    <property type="entry name" value="BCTRLSENSOR"/>
</dbReference>
<dbReference type="PANTHER" id="PTHR45453:SF1">
    <property type="entry name" value="PHOSPHATE REGULON SENSOR PROTEIN PHOR"/>
    <property type="match status" value="1"/>
</dbReference>
<evidence type="ECO:0000256" key="6">
    <source>
        <dbReference type="ARBA" id="ARBA00022777"/>
    </source>
</evidence>
<dbReference type="Pfam" id="PF02518">
    <property type="entry name" value="HATPase_c"/>
    <property type="match status" value="1"/>
</dbReference>